<proteinExistence type="predicted"/>
<keyword evidence="2" id="KW-1185">Reference proteome</keyword>
<dbReference type="InterPro" id="IPR029074">
    <property type="entry name" value="Imm49"/>
</dbReference>
<gene>
    <name evidence="1" type="ORF">CMC5_045330</name>
</gene>
<accession>A0A0K1EHP5</accession>
<dbReference type="AlphaFoldDB" id="A0A0K1EHP5"/>
<sequence>MDLAAVHEELVSELHHGLPYVGTAPIAALGDEFDAFAKQFEALGLCHLLEFGDEDELRINLVRSGHARRYFLRRSRDEGNVDDRHLALSRTNSFLAAAAAGDAALARQIAEASPEAWNGDWEYEDDHCFFLLLHRLAQQGHAFPQADVQPILDRFERALEGATSARHAVCQALVAGDAAAFATALAERMQEEITRNDQLRDSAAVREGDVSFWPNSFISLEGLALLNLARLRGLTVPPDLPLPLCPDLARLPWTTVTADDLFEAIAREA</sequence>
<dbReference type="KEGG" id="ccro:CMC5_045330"/>
<dbReference type="EMBL" id="CP012159">
    <property type="protein sequence ID" value="AKT40380.1"/>
    <property type="molecule type" value="Genomic_DNA"/>
</dbReference>
<dbReference type="STRING" id="52.CMC5_045330"/>
<dbReference type="OrthoDB" id="5519314at2"/>
<reference evidence="1 2" key="1">
    <citation type="submission" date="2015-07" db="EMBL/GenBank/DDBJ databases">
        <title>Genome analysis of myxobacterium Chondromyces crocatus Cm c5 reveals a high potential for natural compound synthesis and the genetic basis for the loss of fruiting body formation.</title>
        <authorList>
            <person name="Zaburannyi N."/>
            <person name="Bunk B."/>
            <person name="Maier J."/>
            <person name="Overmann J."/>
            <person name="Mueller R."/>
        </authorList>
    </citation>
    <scope>NUCLEOTIDE SEQUENCE [LARGE SCALE GENOMIC DNA]</scope>
    <source>
        <strain evidence="1 2">Cm c5</strain>
    </source>
</reference>
<organism evidence="1 2">
    <name type="scientific">Chondromyces crocatus</name>
    <dbReference type="NCBI Taxonomy" id="52"/>
    <lineage>
        <taxon>Bacteria</taxon>
        <taxon>Pseudomonadati</taxon>
        <taxon>Myxococcota</taxon>
        <taxon>Polyangia</taxon>
        <taxon>Polyangiales</taxon>
        <taxon>Polyangiaceae</taxon>
        <taxon>Chondromyces</taxon>
    </lineage>
</organism>
<name>A0A0K1EHP5_CHOCO</name>
<dbReference type="Pfam" id="PF15575">
    <property type="entry name" value="Imm49"/>
    <property type="match status" value="1"/>
</dbReference>
<evidence type="ECO:0000313" key="2">
    <source>
        <dbReference type="Proteomes" id="UP000067626"/>
    </source>
</evidence>
<dbReference type="RefSeq" id="WP_050432323.1">
    <property type="nucleotide sequence ID" value="NZ_CP012159.1"/>
</dbReference>
<dbReference type="Proteomes" id="UP000067626">
    <property type="component" value="Chromosome"/>
</dbReference>
<evidence type="ECO:0000313" key="1">
    <source>
        <dbReference type="EMBL" id="AKT40380.1"/>
    </source>
</evidence>
<protein>
    <submittedName>
        <fullName evidence="1">Uncharacterized protein</fullName>
    </submittedName>
</protein>